<evidence type="ECO:0000259" key="1">
    <source>
        <dbReference type="Pfam" id="PF12802"/>
    </source>
</evidence>
<dbReference type="Pfam" id="PF12802">
    <property type="entry name" value="MarR_2"/>
    <property type="match status" value="1"/>
</dbReference>
<name>A0A0F9AST4_9ZZZZ</name>
<dbReference type="Gene3D" id="1.10.10.10">
    <property type="entry name" value="Winged helix-like DNA-binding domain superfamily/Winged helix DNA-binding domain"/>
    <property type="match status" value="1"/>
</dbReference>
<dbReference type="InterPro" id="IPR036390">
    <property type="entry name" value="WH_DNA-bd_sf"/>
</dbReference>
<dbReference type="InterPro" id="IPR036388">
    <property type="entry name" value="WH-like_DNA-bd_sf"/>
</dbReference>
<gene>
    <name evidence="2" type="ORF">LCGC14_2875600</name>
</gene>
<comment type="caution">
    <text evidence="2">The sequence shown here is derived from an EMBL/GenBank/DDBJ whole genome shotgun (WGS) entry which is preliminary data.</text>
</comment>
<evidence type="ECO:0000313" key="2">
    <source>
        <dbReference type="EMBL" id="KKK75246.1"/>
    </source>
</evidence>
<dbReference type="SUPFAM" id="SSF46785">
    <property type="entry name" value="Winged helix' DNA-binding domain"/>
    <property type="match status" value="1"/>
</dbReference>
<accession>A0A0F9AST4</accession>
<proteinExistence type="predicted"/>
<protein>
    <recommendedName>
        <fullName evidence="1">HTH marR-type domain-containing protein</fullName>
    </recommendedName>
</protein>
<feature type="domain" description="HTH marR-type" evidence="1">
    <location>
        <begin position="10"/>
        <end position="53"/>
    </location>
</feature>
<sequence length="54" mass="6328">MQTEDKKEEILSYIAKNPGLTFRQIRFRLDLNESTLNRALIYLAKSSLLEKIKS</sequence>
<reference evidence="2" key="1">
    <citation type="journal article" date="2015" name="Nature">
        <title>Complex archaea that bridge the gap between prokaryotes and eukaryotes.</title>
        <authorList>
            <person name="Spang A."/>
            <person name="Saw J.H."/>
            <person name="Jorgensen S.L."/>
            <person name="Zaremba-Niedzwiedzka K."/>
            <person name="Martijn J."/>
            <person name="Lind A.E."/>
            <person name="van Eijk R."/>
            <person name="Schleper C."/>
            <person name="Guy L."/>
            <person name="Ettema T.J."/>
        </authorList>
    </citation>
    <scope>NUCLEOTIDE SEQUENCE</scope>
</reference>
<dbReference type="EMBL" id="LAZR01055954">
    <property type="protein sequence ID" value="KKK75246.1"/>
    <property type="molecule type" value="Genomic_DNA"/>
</dbReference>
<organism evidence="2">
    <name type="scientific">marine sediment metagenome</name>
    <dbReference type="NCBI Taxonomy" id="412755"/>
    <lineage>
        <taxon>unclassified sequences</taxon>
        <taxon>metagenomes</taxon>
        <taxon>ecological metagenomes</taxon>
    </lineage>
</organism>
<dbReference type="GO" id="GO:0003700">
    <property type="term" value="F:DNA-binding transcription factor activity"/>
    <property type="evidence" value="ECO:0007669"/>
    <property type="project" value="InterPro"/>
</dbReference>
<dbReference type="AlphaFoldDB" id="A0A0F9AST4"/>
<dbReference type="InterPro" id="IPR000835">
    <property type="entry name" value="HTH_MarR-typ"/>
</dbReference>